<proteinExistence type="predicted"/>
<sequence length="159" mass="18245">MMNGYRKMRVSDRFISKSSSIDFSDLTFYPEPKESHEHPYPTSMAQERDTNVEIHDRYFTWQEVDAARPGSGLALSRSCSSASRRFRASGKTILETMVRKAFTMRRSSSVAGGYWRIHDTDGGDGEGEFVEEQQLRSPMKKKKKKKGNILRACKQIFGF</sequence>
<name>A0A804LBM1_MUSAM</name>
<gene>
    <name evidence="1" type="ORF">GSMUA_00380.1</name>
</gene>
<evidence type="ECO:0000313" key="3">
    <source>
        <dbReference type="Proteomes" id="UP000012960"/>
    </source>
</evidence>
<dbReference type="Proteomes" id="UP000012960">
    <property type="component" value="Unplaced"/>
</dbReference>
<dbReference type="PANTHER" id="PTHR38386">
    <property type="entry name" value="OS05G0426900 PROTEIN"/>
    <property type="match status" value="1"/>
</dbReference>
<dbReference type="Gramene" id="Ma11_t24800.1">
    <property type="protein sequence ID" value="Ma11_p24800.1"/>
    <property type="gene ID" value="Ma11_g24800"/>
</dbReference>
<evidence type="ECO:0000313" key="1">
    <source>
        <dbReference type="EMBL" id="CAG1865590.1"/>
    </source>
</evidence>
<protein>
    <submittedName>
        <fullName evidence="1">(wild Malaysian banana) hypothetical protein</fullName>
    </submittedName>
</protein>
<dbReference type="PANTHER" id="PTHR38386:SF6">
    <property type="entry name" value="OS05G0426900 PROTEIN"/>
    <property type="match status" value="1"/>
</dbReference>
<dbReference type="OMA" id="NPNTQCP"/>
<keyword evidence="3" id="KW-1185">Reference proteome</keyword>
<dbReference type="InParanoid" id="A0A804LBM1"/>
<dbReference type="EMBL" id="HG996475">
    <property type="protein sequence ID" value="CAG1865590.1"/>
    <property type="molecule type" value="Genomic_DNA"/>
</dbReference>
<reference evidence="1" key="1">
    <citation type="submission" date="2021-03" db="EMBL/GenBank/DDBJ databases">
        <authorList>
            <consortium name="Genoscope - CEA"/>
            <person name="William W."/>
        </authorList>
    </citation>
    <scope>NUCLEOTIDE SEQUENCE</scope>
    <source>
        <strain evidence="1">Doubled-haploid Pahang</strain>
    </source>
</reference>
<dbReference type="FunCoup" id="A0A804LBM1">
    <property type="interactions" value="2"/>
</dbReference>
<reference evidence="2" key="2">
    <citation type="submission" date="2021-05" db="UniProtKB">
        <authorList>
            <consortium name="EnsemblPlants"/>
        </authorList>
    </citation>
    <scope>IDENTIFICATION</scope>
    <source>
        <strain evidence="2">subsp. malaccensis</strain>
    </source>
</reference>
<dbReference type="OrthoDB" id="1931397at2759"/>
<accession>A0A804LBM1</accession>
<organism evidence="2 3">
    <name type="scientific">Musa acuminata subsp. malaccensis</name>
    <name type="common">Wild banana</name>
    <name type="synonym">Musa malaccensis</name>
    <dbReference type="NCBI Taxonomy" id="214687"/>
    <lineage>
        <taxon>Eukaryota</taxon>
        <taxon>Viridiplantae</taxon>
        <taxon>Streptophyta</taxon>
        <taxon>Embryophyta</taxon>
        <taxon>Tracheophyta</taxon>
        <taxon>Spermatophyta</taxon>
        <taxon>Magnoliopsida</taxon>
        <taxon>Liliopsida</taxon>
        <taxon>Zingiberales</taxon>
        <taxon>Musaceae</taxon>
        <taxon>Musa</taxon>
    </lineage>
</organism>
<dbReference type="AlphaFoldDB" id="A0A804LBM1"/>
<evidence type="ECO:0000313" key="2">
    <source>
        <dbReference type="EnsemblPlants" id="Ma11_p24800.1"/>
    </source>
</evidence>
<dbReference type="EnsemblPlants" id="Ma11_t24800.1">
    <property type="protein sequence ID" value="Ma11_p24800.1"/>
    <property type="gene ID" value="Ma11_g24800"/>
</dbReference>